<proteinExistence type="predicted"/>
<dbReference type="Proteomes" id="UP000324222">
    <property type="component" value="Unassembled WGS sequence"/>
</dbReference>
<gene>
    <name evidence="4" type="primary">alkbh8_0</name>
    <name evidence="4" type="ORF">E2C01_067554</name>
</gene>
<evidence type="ECO:0000313" key="4">
    <source>
        <dbReference type="EMBL" id="MPC73232.1"/>
    </source>
</evidence>
<dbReference type="GO" id="GO:0005737">
    <property type="term" value="C:cytoplasm"/>
    <property type="evidence" value="ECO:0007669"/>
    <property type="project" value="TreeGrafter"/>
</dbReference>
<dbReference type="PANTHER" id="PTHR13069">
    <property type="entry name" value="ALKYLATED DNA REPAIR PROTEIN ALKB HOMOLOG 8"/>
    <property type="match status" value="1"/>
</dbReference>
<dbReference type="GO" id="GO:0005634">
    <property type="term" value="C:nucleus"/>
    <property type="evidence" value="ECO:0007669"/>
    <property type="project" value="TreeGrafter"/>
</dbReference>
<keyword evidence="5" id="KW-1185">Reference proteome</keyword>
<feature type="compositionally biased region" description="Acidic residues" evidence="3">
    <location>
        <begin position="58"/>
        <end position="82"/>
    </location>
</feature>
<name>A0A5B7HPM0_PORTR</name>
<dbReference type="GO" id="GO:0000049">
    <property type="term" value="F:tRNA binding"/>
    <property type="evidence" value="ECO:0007669"/>
    <property type="project" value="TreeGrafter"/>
</dbReference>
<dbReference type="PANTHER" id="PTHR13069:SF37">
    <property type="entry name" value="FIRE DANCER"/>
    <property type="match status" value="1"/>
</dbReference>
<dbReference type="GO" id="GO:0002098">
    <property type="term" value="P:tRNA wobble uridine modification"/>
    <property type="evidence" value="ECO:0007669"/>
    <property type="project" value="TreeGrafter"/>
</dbReference>
<dbReference type="InterPro" id="IPR051422">
    <property type="entry name" value="AlkB_tRNA_MeTrf/Diox"/>
</dbReference>
<keyword evidence="1" id="KW-0489">Methyltransferase</keyword>
<evidence type="ECO:0000313" key="5">
    <source>
        <dbReference type="Proteomes" id="UP000324222"/>
    </source>
</evidence>
<organism evidence="4 5">
    <name type="scientific">Portunus trituberculatus</name>
    <name type="common">Swimming crab</name>
    <name type="synonym">Neptunus trituberculatus</name>
    <dbReference type="NCBI Taxonomy" id="210409"/>
    <lineage>
        <taxon>Eukaryota</taxon>
        <taxon>Metazoa</taxon>
        <taxon>Ecdysozoa</taxon>
        <taxon>Arthropoda</taxon>
        <taxon>Crustacea</taxon>
        <taxon>Multicrustacea</taxon>
        <taxon>Malacostraca</taxon>
        <taxon>Eumalacostraca</taxon>
        <taxon>Eucarida</taxon>
        <taxon>Decapoda</taxon>
        <taxon>Pleocyemata</taxon>
        <taxon>Brachyura</taxon>
        <taxon>Eubrachyura</taxon>
        <taxon>Portunoidea</taxon>
        <taxon>Portunidae</taxon>
        <taxon>Portuninae</taxon>
        <taxon>Portunus</taxon>
    </lineage>
</organism>
<evidence type="ECO:0000256" key="2">
    <source>
        <dbReference type="ARBA" id="ARBA00022679"/>
    </source>
</evidence>
<feature type="region of interest" description="Disordered" evidence="3">
    <location>
        <begin position="54"/>
        <end position="82"/>
    </location>
</feature>
<accession>A0A5B7HPM0</accession>
<keyword evidence="2" id="KW-0808">Transferase</keyword>
<reference evidence="4 5" key="1">
    <citation type="submission" date="2019-05" db="EMBL/GenBank/DDBJ databases">
        <title>Another draft genome of Portunus trituberculatus and its Hox gene families provides insights of decapod evolution.</title>
        <authorList>
            <person name="Jeong J.-H."/>
            <person name="Song I."/>
            <person name="Kim S."/>
            <person name="Choi T."/>
            <person name="Kim D."/>
            <person name="Ryu S."/>
            <person name="Kim W."/>
        </authorList>
    </citation>
    <scope>NUCLEOTIDE SEQUENCE [LARGE SCALE GENOMIC DNA]</scope>
    <source>
        <tissue evidence="4">Muscle</tissue>
    </source>
</reference>
<protein>
    <submittedName>
        <fullName evidence="4">Alkylated DNA repair protein alkB 8</fullName>
    </submittedName>
</protein>
<sequence length="96" mass="11519">MSPEESRKEREARSLALERAYVHDVYDQISVHFSSGRHRVWPRVRQFLLDLEPGSFVADDEEEEEEEEEAKEEEEEEKDEKEEVMFCFNSVLSYFL</sequence>
<comment type="caution">
    <text evidence="4">The sequence shown here is derived from an EMBL/GenBank/DDBJ whole genome shotgun (WGS) entry which is preliminary data.</text>
</comment>
<dbReference type="AlphaFoldDB" id="A0A5B7HPM0"/>
<dbReference type="OrthoDB" id="271595at2759"/>
<evidence type="ECO:0000256" key="1">
    <source>
        <dbReference type="ARBA" id="ARBA00022603"/>
    </source>
</evidence>
<evidence type="ECO:0000256" key="3">
    <source>
        <dbReference type="SAM" id="MobiDB-lite"/>
    </source>
</evidence>
<dbReference type="GO" id="GO:0030488">
    <property type="term" value="P:tRNA methylation"/>
    <property type="evidence" value="ECO:0007669"/>
    <property type="project" value="TreeGrafter"/>
</dbReference>
<dbReference type="EMBL" id="VSRR010036381">
    <property type="protein sequence ID" value="MPC73232.1"/>
    <property type="molecule type" value="Genomic_DNA"/>
</dbReference>
<dbReference type="GO" id="GO:0106335">
    <property type="term" value="F:tRNA (5-carboxymethyluridine(34)-5-O)-methyltransferase activity"/>
    <property type="evidence" value="ECO:0007669"/>
    <property type="project" value="TreeGrafter"/>
</dbReference>